<dbReference type="EMBL" id="JAEHOD010000010">
    <property type="protein sequence ID" value="KAG2450873.1"/>
    <property type="molecule type" value="Genomic_DNA"/>
</dbReference>
<dbReference type="GO" id="GO:0008889">
    <property type="term" value="F:glycerophosphodiester phosphodiesterase activity"/>
    <property type="evidence" value="ECO:0007669"/>
    <property type="project" value="UniProtKB-EC"/>
</dbReference>
<keyword evidence="11" id="KW-1185">Reference proteome</keyword>
<feature type="chain" id="PRO_5032541243" description="glycerophosphodiester phosphodiesterase" evidence="8">
    <location>
        <begin position="19"/>
        <end position="391"/>
    </location>
</feature>
<organism evidence="10 11">
    <name type="scientific">Chlamydomonas schloesseri</name>
    <dbReference type="NCBI Taxonomy" id="2026947"/>
    <lineage>
        <taxon>Eukaryota</taxon>
        <taxon>Viridiplantae</taxon>
        <taxon>Chlorophyta</taxon>
        <taxon>core chlorophytes</taxon>
        <taxon>Chlorophyceae</taxon>
        <taxon>CS clade</taxon>
        <taxon>Chlamydomonadales</taxon>
        <taxon>Chlamydomonadaceae</taxon>
        <taxon>Chlamydomonas</taxon>
    </lineage>
</organism>
<reference evidence="10" key="1">
    <citation type="journal article" date="2020" name="bioRxiv">
        <title>Comparative genomics of Chlamydomonas.</title>
        <authorList>
            <person name="Craig R.J."/>
            <person name="Hasan A.R."/>
            <person name="Ness R.W."/>
            <person name="Keightley P.D."/>
        </authorList>
    </citation>
    <scope>NUCLEOTIDE SEQUENCE</scope>
    <source>
        <strain evidence="10">CCAP 11/173</strain>
    </source>
</reference>
<dbReference type="PANTHER" id="PTHR43620:SF7">
    <property type="entry name" value="GLYCEROPHOSPHODIESTER PHOSPHODIESTERASE GDPD5-RELATED"/>
    <property type="match status" value="1"/>
</dbReference>
<dbReference type="Proteomes" id="UP000613740">
    <property type="component" value="Unassembled WGS sequence"/>
</dbReference>
<comment type="catalytic activity">
    <reaction evidence="7">
        <text>a sn-glycero-3-phosphodiester + H2O = an alcohol + sn-glycerol 3-phosphate + H(+)</text>
        <dbReference type="Rhea" id="RHEA:12969"/>
        <dbReference type="ChEBI" id="CHEBI:15377"/>
        <dbReference type="ChEBI" id="CHEBI:15378"/>
        <dbReference type="ChEBI" id="CHEBI:30879"/>
        <dbReference type="ChEBI" id="CHEBI:57597"/>
        <dbReference type="ChEBI" id="CHEBI:83408"/>
        <dbReference type="EC" id="3.1.4.46"/>
    </reaction>
</comment>
<dbReference type="Pfam" id="PF03009">
    <property type="entry name" value="GDPD"/>
    <property type="match status" value="1"/>
</dbReference>
<evidence type="ECO:0000256" key="6">
    <source>
        <dbReference type="ARBA" id="ARBA00023180"/>
    </source>
</evidence>
<name>A0A835WPA4_9CHLO</name>
<keyword evidence="3 8" id="KW-0732">Signal</keyword>
<dbReference type="SUPFAM" id="SSF51695">
    <property type="entry name" value="PLC-like phosphodiesterases"/>
    <property type="match status" value="1"/>
</dbReference>
<dbReference type="PROSITE" id="PS51704">
    <property type="entry name" value="GP_PDE"/>
    <property type="match status" value="1"/>
</dbReference>
<comment type="similarity">
    <text evidence="1">Belongs to the glycerophosphoryl diester phosphodiesterase family.</text>
</comment>
<dbReference type="GO" id="GO:0006071">
    <property type="term" value="P:glycerol metabolic process"/>
    <property type="evidence" value="ECO:0007669"/>
    <property type="project" value="UniProtKB-KW"/>
</dbReference>
<feature type="signal peptide" evidence="8">
    <location>
        <begin position="1"/>
        <end position="18"/>
    </location>
</feature>
<accession>A0A835WPA4</accession>
<gene>
    <name evidence="10" type="ORF">HYH02_004706</name>
</gene>
<evidence type="ECO:0000256" key="2">
    <source>
        <dbReference type="ARBA" id="ARBA00012247"/>
    </source>
</evidence>
<evidence type="ECO:0000256" key="8">
    <source>
        <dbReference type="SAM" id="SignalP"/>
    </source>
</evidence>
<dbReference type="InterPro" id="IPR030395">
    <property type="entry name" value="GP_PDE_dom"/>
</dbReference>
<evidence type="ECO:0000313" key="11">
    <source>
        <dbReference type="Proteomes" id="UP000613740"/>
    </source>
</evidence>
<dbReference type="GO" id="GO:0006629">
    <property type="term" value="P:lipid metabolic process"/>
    <property type="evidence" value="ECO:0007669"/>
    <property type="project" value="InterPro"/>
</dbReference>
<keyword evidence="5" id="KW-0378">Hydrolase</keyword>
<dbReference type="EC" id="3.1.4.46" evidence="2"/>
<proteinExistence type="inferred from homology"/>
<evidence type="ECO:0000256" key="1">
    <source>
        <dbReference type="ARBA" id="ARBA00007277"/>
    </source>
</evidence>
<evidence type="ECO:0000256" key="5">
    <source>
        <dbReference type="ARBA" id="ARBA00022801"/>
    </source>
</evidence>
<keyword evidence="6" id="KW-0325">Glycoprotein</keyword>
<comment type="caution">
    <text evidence="10">The sequence shown here is derived from an EMBL/GenBank/DDBJ whole genome shotgun (WGS) entry which is preliminary data.</text>
</comment>
<dbReference type="OrthoDB" id="1058301at2759"/>
<dbReference type="InterPro" id="IPR017946">
    <property type="entry name" value="PLC-like_Pdiesterase_TIM-brl"/>
</dbReference>
<dbReference type="Gene3D" id="3.20.20.190">
    <property type="entry name" value="Phosphatidylinositol (PI) phosphodiesterase"/>
    <property type="match status" value="1"/>
</dbReference>
<protein>
    <recommendedName>
        <fullName evidence="2">glycerophosphodiester phosphodiesterase</fullName>
        <ecNumber evidence="2">3.1.4.46</ecNumber>
    </recommendedName>
</protein>
<dbReference type="AlphaFoldDB" id="A0A835WPA4"/>
<evidence type="ECO:0000259" key="9">
    <source>
        <dbReference type="PROSITE" id="PS51704"/>
    </source>
</evidence>
<evidence type="ECO:0000256" key="3">
    <source>
        <dbReference type="ARBA" id="ARBA00022729"/>
    </source>
</evidence>
<feature type="domain" description="GP-PDE" evidence="9">
    <location>
        <begin position="54"/>
        <end position="376"/>
    </location>
</feature>
<evidence type="ECO:0000313" key="10">
    <source>
        <dbReference type="EMBL" id="KAG2450873.1"/>
    </source>
</evidence>
<keyword evidence="4" id="KW-0319">Glycerol metabolism</keyword>
<evidence type="ECO:0000256" key="4">
    <source>
        <dbReference type="ARBA" id="ARBA00022798"/>
    </source>
</evidence>
<evidence type="ECO:0000256" key="7">
    <source>
        <dbReference type="ARBA" id="ARBA00047512"/>
    </source>
</evidence>
<dbReference type="FunFam" id="3.20.20.190:FF:000023">
    <property type="entry name" value="Glycerophosphodiester phosphodiesterase GDPD5"/>
    <property type="match status" value="1"/>
</dbReference>
<sequence length="391" mass="43608">MAAHTFVALALMALGASAAVLGPDTDIMVPGYPLVDGPMPHKRMAPAPLDRSKPYAIGHRGDAGEFPEHSSLAYLSGIKHGADFIECCDVVLTKDYVPICRHEPLLSNTTNADDVFPTRKRTYLIDGYNSTGVHAIDLTLKEVRKLKLRERLYSRSQVYNDYYPVVTFEECIAMAQHAPRTVGIYPETKHPTWHDTLIKARKGKTTITDQVLYYLKKHGYTGALNTPEWLAKPVFLQSFESNNLAYARTKSQIPIIQLLDDFSAPLPDGSFPNYAAMMTSDALAKIAKYANGIGPWKETLQQAVTRTDGSQYLNSTGLVERAHAAGLQVHLYTLRNEPNYHSKTLTSIEDEYSYYFKTLGVDGGFTDFPGTLAQWLRNEVAKNTTWPNLKI</sequence>
<dbReference type="PANTHER" id="PTHR43620">
    <property type="entry name" value="GLYCEROPHOSPHORYL DIESTER PHOSPHODIESTERASE"/>
    <property type="match status" value="1"/>
</dbReference>